<dbReference type="InterPro" id="IPR029044">
    <property type="entry name" value="Nucleotide-diphossugar_trans"/>
</dbReference>
<dbReference type="CDD" id="cd04184">
    <property type="entry name" value="GT2_RfbC_Mx_like"/>
    <property type="match status" value="1"/>
</dbReference>
<gene>
    <name evidence="2" type="ORF">QUW25_01985</name>
</gene>
<dbReference type="EMBL" id="JAUDEA010000002">
    <property type="protein sequence ID" value="MDM8270461.1"/>
    <property type="molecule type" value="Genomic_DNA"/>
</dbReference>
<accession>A0ABT7V1W3</accession>
<sequence>MKIASALLCRASEKIYEKLVVRGVPASHDVCAIFDEASPERTVPCALFPLGEPRADERTLVAVSPIVDVPKASYAIAEYDEHGRLVQSVRRTIDYEAAKWTSRLNYKLRPEKCAEIRLFDEGRLSTLSEIVIRQIIPDQDMMIVRGSLRLPSAGEHDVRLACLDEHLMPAGAAFLNMGEHDDSSRASRHAGLLVHDFSVRLPISSGRLFFFGWDERHPGSYVCHELWPERKEELLNEMRHRYMSAGLDPYYAEWLRLKRPNLLEQELQRRCELPGAPSFSLVVPLFQTPANLFTEMVDSVRAQTYARWELVLVNASPENADLCSLVERACSDDERIRCVTLEKNLGISGNTNAGIERATGDFVAFLDHDDFIEPDTLFEYAQAVSEHPDTDLLYCDEDILDLDGVLKAPFFKPDLDVDLLRTKNYITHLLTIRRSLLAELEPSTPEFDGAQDHHMTLQAVERARRVTHVPRVLYHWRVCEGSSCGNPESKLYAVKAGILAVSEHLTRCGISARVEEGDYPFTYRVLYDVPQPEPLVSVVIPSCDHADVLRACIDSLVDKTTYQNYEIVVVENNSREQATFDYYESLPEATGGRARVVRWDGEGGFNYSKLINFGVRHARGEYLLLLNNDTVLITPEWMERFVGICAREEVGAAGALLYYPDDVIQHAGVVVTGAANHLFADMPRGNDGYFNLVTCQRQLSAVTAACMMVRRDAFERVGGFEEALAVSYNDVDFCLKLRDAGYVVVYTPEVRMYHHESLSRGHDEKLEEQARHIGEMALLRERWPMHYAKGDPYFSPNVRQEWPLSSWYHF</sequence>
<dbReference type="Gene3D" id="3.90.550.10">
    <property type="entry name" value="Spore Coat Polysaccharide Biosynthesis Protein SpsA, Chain A"/>
    <property type="match status" value="2"/>
</dbReference>
<dbReference type="SUPFAM" id="SSF53448">
    <property type="entry name" value="Nucleotide-diphospho-sugar transferases"/>
    <property type="match status" value="2"/>
</dbReference>
<dbReference type="InterPro" id="IPR001173">
    <property type="entry name" value="Glyco_trans_2-like"/>
</dbReference>
<proteinExistence type="predicted"/>
<evidence type="ECO:0000313" key="2">
    <source>
        <dbReference type="EMBL" id="MDM8270461.1"/>
    </source>
</evidence>
<comment type="caution">
    <text evidence="2">The sequence shown here is derived from an EMBL/GenBank/DDBJ whole genome shotgun (WGS) entry which is preliminary data.</text>
</comment>
<protein>
    <submittedName>
        <fullName evidence="2">Glycosyltransferase family 2 protein</fullName>
    </submittedName>
</protein>
<organism evidence="2 3">
    <name type="scientific">Thermophilibacter provencensis</name>
    <dbReference type="NCBI Taxonomy" id="1852386"/>
    <lineage>
        <taxon>Bacteria</taxon>
        <taxon>Bacillati</taxon>
        <taxon>Actinomycetota</taxon>
        <taxon>Coriobacteriia</taxon>
        <taxon>Coriobacteriales</taxon>
        <taxon>Atopobiaceae</taxon>
        <taxon>Thermophilibacter</taxon>
    </lineage>
</organism>
<evidence type="ECO:0000313" key="3">
    <source>
        <dbReference type="Proteomes" id="UP001529256"/>
    </source>
</evidence>
<dbReference type="CDD" id="cd04186">
    <property type="entry name" value="GT_2_like_c"/>
    <property type="match status" value="1"/>
</dbReference>
<name>A0ABT7V1W3_9ACTN</name>
<feature type="domain" description="Glycosyltransferase 2-like" evidence="1">
    <location>
        <begin position="537"/>
        <end position="717"/>
    </location>
</feature>
<evidence type="ECO:0000259" key="1">
    <source>
        <dbReference type="Pfam" id="PF00535"/>
    </source>
</evidence>
<dbReference type="Proteomes" id="UP001529256">
    <property type="component" value="Unassembled WGS sequence"/>
</dbReference>
<dbReference type="PANTHER" id="PTHR43179">
    <property type="entry name" value="RHAMNOSYLTRANSFERASE WBBL"/>
    <property type="match status" value="1"/>
</dbReference>
<reference evidence="2" key="1">
    <citation type="submission" date="2023-06" db="EMBL/GenBank/DDBJ databases">
        <title>Identification and characterization of horizontal gene transfer across gut microbiota members of farm animals based on homology search.</title>
        <authorList>
            <person name="Schwarzerova J."/>
            <person name="Nykrynova M."/>
            <person name="Jureckova K."/>
            <person name="Cejkova D."/>
            <person name="Rychlik I."/>
        </authorList>
    </citation>
    <scope>NUCLEOTIDE SEQUENCE</scope>
    <source>
        <strain evidence="2">153_Feed</strain>
    </source>
</reference>
<keyword evidence="3" id="KW-1185">Reference proteome</keyword>
<dbReference type="PANTHER" id="PTHR43179:SF7">
    <property type="entry name" value="RHAMNOSYLTRANSFERASE WBBL"/>
    <property type="match status" value="1"/>
</dbReference>
<reference evidence="2" key="2">
    <citation type="submission" date="2023-06" db="EMBL/GenBank/DDBJ databases">
        <authorList>
            <person name="Zeman M."/>
            <person name="Kubasova T."/>
            <person name="Jahodarova E."/>
            <person name="Nykrynova M."/>
            <person name="Rychlik I."/>
        </authorList>
    </citation>
    <scope>NUCLEOTIDE SEQUENCE</scope>
    <source>
        <strain evidence="2">153_Feed</strain>
    </source>
</reference>
<feature type="domain" description="Glycosyltransferase 2-like" evidence="1">
    <location>
        <begin position="280"/>
        <end position="389"/>
    </location>
</feature>
<dbReference type="RefSeq" id="WP_289510737.1">
    <property type="nucleotide sequence ID" value="NZ_JAUDEA010000002.1"/>
</dbReference>
<dbReference type="Pfam" id="PF00535">
    <property type="entry name" value="Glycos_transf_2"/>
    <property type="match status" value="2"/>
</dbReference>